<name>A0ABD1ZHG4_9MARC</name>
<accession>A0ABD1ZHG4</accession>
<evidence type="ECO:0000313" key="3">
    <source>
        <dbReference type="Proteomes" id="UP001605036"/>
    </source>
</evidence>
<keyword evidence="3" id="KW-1185">Reference proteome</keyword>
<comment type="caution">
    <text evidence="2">The sequence shown here is derived from an EMBL/GenBank/DDBJ whole genome shotgun (WGS) entry which is preliminary data.</text>
</comment>
<feature type="region of interest" description="Disordered" evidence="1">
    <location>
        <begin position="92"/>
        <end position="119"/>
    </location>
</feature>
<reference evidence="2 3" key="1">
    <citation type="submission" date="2024-09" db="EMBL/GenBank/DDBJ databases">
        <title>Chromosome-scale assembly of Riccia fluitans.</title>
        <authorList>
            <person name="Paukszto L."/>
            <person name="Sawicki J."/>
            <person name="Karawczyk K."/>
            <person name="Piernik-Szablinska J."/>
            <person name="Szczecinska M."/>
            <person name="Mazdziarz M."/>
        </authorList>
    </citation>
    <scope>NUCLEOTIDE SEQUENCE [LARGE SCALE GENOMIC DNA]</scope>
    <source>
        <strain evidence="2">Rf_01</strain>
        <tissue evidence="2">Aerial parts of the thallus</tissue>
    </source>
</reference>
<evidence type="ECO:0000313" key="2">
    <source>
        <dbReference type="EMBL" id="KAL2650823.1"/>
    </source>
</evidence>
<proteinExistence type="predicted"/>
<evidence type="ECO:0000256" key="1">
    <source>
        <dbReference type="SAM" id="MobiDB-lite"/>
    </source>
</evidence>
<dbReference type="AlphaFoldDB" id="A0ABD1ZHG4"/>
<dbReference type="Proteomes" id="UP001605036">
    <property type="component" value="Unassembled WGS sequence"/>
</dbReference>
<gene>
    <name evidence="2" type="ORF">R1flu_018951</name>
</gene>
<dbReference type="EMBL" id="JBHFFA010000001">
    <property type="protein sequence ID" value="KAL2650823.1"/>
    <property type="molecule type" value="Genomic_DNA"/>
</dbReference>
<protein>
    <submittedName>
        <fullName evidence="2">Uncharacterized protein</fullName>
    </submittedName>
</protein>
<organism evidence="2 3">
    <name type="scientific">Riccia fluitans</name>
    <dbReference type="NCBI Taxonomy" id="41844"/>
    <lineage>
        <taxon>Eukaryota</taxon>
        <taxon>Viridiplantae</taxon>
        <taxon>Streptophyta</taxon>
        <taxon>Embryophyta</taxon>
        <taxon>Marchantiophyta</taxon>
        <taxon>Marchantiopsida</taxon>
        <taxon>Marchantiidae</taxon>
        <taxon>Marchantiales</taxon>
        <taxon>Ricciaceae</taxon>
        <taxon>Riccia</taxon>
    </lineage>
</organism>
<sequence length="119" mass="13003">MGLRSASLVEYARAREGHTSTVSPAEVESADLVARRLLYVSSVHPQDPREATSGQPVHGVGGRVSMDPLMWKALGIECPDGEQRRFECYLGSASNQVDHEPTPIEPNPDGGTMRWDTRS</sequence>